<evidence type="ECO:0000313" key="9">
    <source>
        <dbReference type="Proteomes" id="UP000265724"/>
    </source>
</evidence>
<dbReference type="EC" id="1.1.1.3" evidence="1 4"/>
<dbReference type="PROSITE" id="PS01042">
    <property type="entry name" value="HOMOSER_DHGENASE"/>
    <property type="match status" value="1"/>
</dbReference>
<accession>A0A398DII6</accession>
<dbReference type="Gene3D" id="3.30.360.10">
    <property type="entry name" value="Dihydrodipicolinate Reductase, domain 2"/>
    <property type="match status" value="1"/>
</dbReference>
<keyword evidence="2 4" id="KW-0521">NADP</keyword>
<evidence type="ECO:0000256" key="2">
    <source>
        <dbReference type="ARBA" id="ARBA00022857"/>
    </source>
</evidence>
<keyword evidence="4" id="KW-0486">Methionine biosynthesis</keyword>
<evidence type="ECO:0000259" key="6">
    <source>
        <dbReference type="Pfam" id="PF00742"/>
    </source>
</evidence>
<evidence type="ECO:0000256" key="1">
    <source>
        <dbReference type="ARBA" id="ARBA00013213"/>
    </source>
</evidence>
<organism evidence="7 10">
    <name type="scientific">Candidatus Cryosericum hinesii</name>
    <dbReference type="NCBI Taxonomy" id="2290915"/>
    <lineage>
        <taxon>Bacteria</taxon>
        <taxon>Pseudomonadati</taxon>
        <taxon>Caldisericota/Cryosericota group</taxon>
        <taxon>Candidatus Cryosericota</taxon>
        <taxon>Candidatus Cryosericia</taxon>
        <taxon>Candidatus Cryosericales</taxon>
        <taxon>Candidatus Cryosericaceae</taxon>
        <taxon>Candidatus Cryosericum</taxon>
    </lineage>
</organism>
<dbReference type="GO" id="GO:0009086">
    <property type="term" value="P:methionine biosynthetic process"/>
    <property type="evidence" value="ECO:0007669"/>
    <property type="project" value="UniProtKB-KW"/>
</dbReference>
<evidence type="ECO:0000313" key="8">
    <source>
        <dbReference type="EMBL" id="RIE14896.1"/>
    </source>
</evidence>
<protein>
    <recommendedName>
        <fullName evidence="1 4">Homoserine dehydrogenase</fullName>
        <ecNumber evidence="1 4">1.1.1.3</ecNumber>
    </recommendedName>
</protein>
<proteinExistence type="inferred from homology"/>
<feature type="domain" description="Homoserine dehydrogenase catalytic" evidence="6">
    <location>
        <begin position="163"/>
        <end position="354"/>
    </location>
</feature>
<keyword evidence="9" id="KW-1185">Reference proteome</keyword>
<dbReference type="UniPathway" id="UPA00051">
    <property type="reaction ID" value="UER00465"/>
</dbReference>
<evidence type="ECO:0000256" key="4">
    <source>
        <dbReference type="RuleBase" id="RU000579"/>
    </source>
</evidence>
<dbReference type="PANTHER" id="PTHR43070:SF3">
    <property type="entry name" value="HOMOSERINE DEHYDROGENASE"/>
    <property type="match status" value="1"/>
</dbReference>
<dbReference type="InterPro" id="IPR036291">
    <property type="entry name" value="NAD(P)-bd_dom_sf"/>
</dbReference>
<dbReference type="Proteomes" id="UP000265724">
    <property type="component" value="Unassembled WGS sequence"/>
</dbReference>
<dbReference type="InterPro" id="IPR011147">
    <property type="entry name" value="Bifunc_Aspkin/hSer_DH"/>
</dbReference>
<reference evidence="9 10" key="1">
    <citation type="submission" date="2018-09" db="EMBL/GenBank/DDBJ databases">
        <title>Discovery and Ecogenomic Context for Candidatus Cryosericales, a Global Caldiserica Order Active in Thawing Permafrost.</title>
        <authorList>
            <person name="Martinez M.A."/>
            <person name="Woodcroft B.J."/>
            <person name="Ignacio Espinoza J.C."/>
            <person name="Zayed A."/>
            <person name="Singleton C.M."/>
            <person name="Boyd J."/>
            <person name="Li Y.-F."/>
            <person name="Purvine S."/>
            <person name="Maughan H."/>
            <person name="Hodgkins S.B."/>
            <person name="Anderson D."/>
            <person name="Sederholm M."/>
            <person name="Temperton B."/>
            <person name="Saleska S.R."/>
            <person name="Tyson G.W."/>
            <person name="Rich V.I."/>
        </authorList>
    </citation>
    <scope>NUCLEOTIDE SEQUENCE [LARGE SCALE GENOMIC DNA]</scope>
    <source>
        <strain evidence="8 9">SMC2</strain>
        <strain evidence="7 10">SMC3</strain>
    </source>
</reference>
<name>A0A398DII6_9BACT</name>
<evidence type="ECO:0000313" key="7">
    <source>
        <dbReference type="EMBL" id="RIE14610.1"/>
    </source>
</evidence>
<dbReference type="InterPro" id="IPR019811">
    <property type="entry name" value="HDH_CS"/>
</dbReference>
<sequence>MKTAPTTHVIQLGYGKVGGPLVHLAVENRARIEHETGVHLQYAAVVRSSSVALGDDLALRAADRGASFDEWTQRAPGMTLDVLDPIFDRFGLPDATRYVLVDVTATAETGPLLLEALGMGIPVVTANKIPLAETPGWFEQARAASQHASTPFRYECTVGGSLPVISTLVDLMTTGDTIHRIVALPSSSLSCILGGFNRGFPLDAAIADAMRRGFAEPNPLTDLAGRDALRKIVILAKTMGLPTSIGDVDQEPLLDQDYPNFEAFQGDGMTRLAAHLTAARQPGMVTYYVGSTSADGTVTLGLRSFPQASVWGTLEPSENIFLFSTSRFGDLPVVVRGIGGGPILTASGVLADIIKAAQRQI</sequence>
<evidence type="ECO:0000256" key="5">
    <source>
        <dbReference type="RuleBase" id="RU004171"/>
    </source>
</evidence>
<comment type="caution">
    <text evidence="7">The sequence shown here is derived from an EMBL/GenBank/DDBJ whole genome shotgun (WGS) entry which is preliminary data.</text>
</comment>
<keyword evidence="4" id="KW-0028">Amino-acid biosynthesis</keyword>
<dbReference type="EMBL" id="QXIW01000010">
    <property type="protein sequence ID" value="RIE14610.1"/>
    <property type="molecule type" value="Genomic_DNA"/>
</dbReference>
<dbReference type="UniPathway" id="UPA00050">
    <property type="reaction ID" value="UER00063"/>
</dbReference>
<dbReference type="SUPFAM" id="SSF55347">
    <property type="entry name" value="Glyceraldehyde-3-phosphate dehydrogenase-like, C-terminal domain"/>
    <property type="match status" value="1"/>
</dbReference>
<comment type="similarity">
    <text evidence="5">Belongs to the homoserine dehydrogenase family.</text>
</comment>
<evidence type="ECO:0000313" key="10">
    <source>
        <dbReference type="Proteomes" id="UP000266042"/>
    </source>
</evidence>
<comment type="pathway">
    <text evidence="4">Amino-acid biosynthesis; L-methionine biosynthesis via de novo pathway; L-homoserine from L-aspartate: step 3/3.</text>
</comment>
<comment type="catalytic activity">
    <reaction evidence="4">
        <text>L-homoserine + NADP(+) = L-aspartate 4-semialdehyde + NADPH + H(+)</text>
        <dbReference type="Rhea" id="RHEA:15761"/>
        <dbReference type="ChEBI" id="CHEBI:15378"/>
        <dbReference type="ChEBI" id="CHEBI:57476"/>
        <dbReference type="ChEBI" id="CHEBI:57783"/>
        <dbReference type="ChEBI" id="CHEBI:58349"/>
        <dbReference type="ChEBI" id="CHEBI:537519"/>
        <dbReference type="EC" id="1.1.1.3"/>
    </reaction>
</comment>
<dbReference type="GO" id="GO:0004412">
    <property type="term" value="F:homoserine dehydrogenase activity"/>
    <property type="evidence" value="ECO:0007669"/>
    <property type="project" value="UniProtKB-EC"/>
</dbReference>
<dbReference type="RefSeq" id="WP_119086969.1">
    <property type="nucleotide sequence ID" value="NZ_QXIV01000009.1"/>
</dbReference>
<dbReference type="SUPFAM" id="SSF51735">
    <property type="entry name" value="NAD(P)-binding Rossmann-fold domains"/>
    <property type="match status" value="1"/>
</dbReference>
<dbReference type="Gene3D" id="3.40.50.720">
    <property type="entry name" value="NAD(P)-binding Rossmann-like Domain"/>
    <property type="match status" value="1"/>
</dbReference>
<dbReference type="InterPro" id="IPR001342">
    <property type="entry name" value="HDH_cat"/>
</dbReference>
<keyword evidence="3 4" id="KW-0560">Oxidoreductase</keyword>
<dbReference type="AlphaFoldDB" id="A0A398DII6"/>
<dbReference type="PANTHER" id="PTHR43070">
    <property type="match status" value="1"/>
</dbReference>
<dbReference type="EMBL" id="QXIX01000020">
    <property type="protein sequence ID" value="RIE14896.1"/>
    <property type="molecule type" value="Genomic_DNA"/>
</dbReference>
<gene>
    <name evidence="8" type="ORF">SMC2_02210</name>
    <name evidence="7" type="ORF">SMC3_01700</name>
</gene>
<dbReference type="GO" id="GO:0009088">
    <property type="term" value="P:threonine biosynthetic process"/>
    <property type="evidence" value="ECO:0007669"/>
    <property type="project" value="UniProtKB-UniPathway"/>
</dbReference>
<dbReference type="Pfam" id="PF00742">
    <property type="entry name" value="Homoserine_dh"/>
    <property type="match status" value="1"/>
</dbReference>
<keyword evidence="4" id="KW-0791">Threonine biosynthesis</keyword>
<comment type="pathway">
    <text evidence="4">Amino-acid biosynthesis; L-threonine biosynthesis; L-threonine from L-aspartate: step 3/5.</text>
</comment>
<dbReference type="Proteomes" id="UP000266042">
    <property type="component" value="Unassembled WGS sequence"/>
</dbReference>
<evidence type="ECO:0000256" key="3">
    <source>
        <dbReference type="ARBA" id="ARBA00023002"/>
    </source>
</evidence>